<organism evidence="1 2">
    <name type="scientific">Trichonephila clavata</name>
    <name type="common">Joro spider</name>
    <name type="synonym">Nephila clavata</name>
    <dbReference type="NCBI Taxonomy" id="2740835"/>
    <lineage>
        <taxon>Eukaryota</taxon>
        <taxon>Metazoa</taxon>
        <taxon>Ecdysozoa</taxon>
        <taxon>Arthropoda</taxon>
        <taxon>Chelicerata</taxon>
        <taxon>Arachnida</taxon>
        <taxon>Araneae</taxon>
        <taxon>Araneomorphae</taxon>
        <taxon>Entelegynae</taxon>
        <taxon>Araneoidea</taxon>
        <taxon>Nephilidae</taxon>
        <taxon>Trichonephila</taxon>
    </lineage>
</organism>
<gene>
    <name evidence="1" type="ORF">TNCT_65581</name>
</gene>
<dbReference type="OrthoDB" id="10272587at2759"/>
<evidence type="ECO:0000313" key="1">
    <source>
        <dbReference type="EMBL" id="GFR04438.1"/>
    </source>
</evidence>
<proteinExistence type="predicted"/>
<comment type="caution">
    <text evidence="1">The sequence shown here is derived from an EMBL/GenBank/DDBJ whole genome shotgun (WGS) entry which is preliminary data.</text>
</comment>
<dbReference type="Proteomes" id="UP000887116">
    <property type="component" value="Unassembled WGS sequence"/>
</dbReference>
<reference evidence="1" key="1">
    <citation type="submission" date="2020-07" db="EMBL/GenBank/DDBJ databases">
        <title>Multicomponent nature underlies the extraordinary mechanical properties of spider dragline silk.</title>
        <authorList>
            <person name="Kono N."/>
            <person name="Nakamura H."/>
            <person name="Mori M."/>
            <person name="Yoshida Y."/>
            <person name="Ohtoshi R."/>
            <person name="Malay A.D."/>
            <person name="Moran D.A.P."/>
            <person name="Tomita M."/>
            <person name="Numata K."/>
            <person name="Arakawa K."/>
        </authorList>
    </citation>
    <scope>NUCLEOTIDE SEQUENCE</scope>
</reference>
<sequence>MGRDLRGTTPGKIEKPKWAKVLVNVSARTMLALVKIAEFLFFEINGVKRILIAQQQGERKVVGTNSGLPRLCKTHDFAYRGLKATEL</sequence>
<name>A0A8X6GHY7_TRICU</name>
<evidence type="ECO:0000313" key="2">
    <source>
        <dbReference type="Proteomes" id="UP000887116"/>
    </source>
</evidence>
<accession>A0A8X6GHY7</accession>
<dbReference type="EMBL" id="BMAO01015807">
    <property type="protein sequence ID" value="GFR04438.1"/>
    <property type="molecule type" value="Genomic_DNA"/>
</dbReference>
<dbReference type="AlphaFoldDB" id="A0A8X6GHY7"/>
<protein>
    <submittedName>
        <fullName evidence="1">Uncharacterized protein</fullName>
    </submittedName>
</protein>
<keyword evidence="2" id="KW-1185">Reference proteome</keyword>